<evidence type="ECO:0000256" key="1">
    <source>
        <dbReference type="ARBA" id="ARBA00005234"/>
    </source>
</evidence>
<dbReference type="Gene3D" id="3.40.395.10">
    <property type="entry name" value="Adenoviral Proteinase, Chain A"/>
    <property type="match status" value="1"/>
</dbReference>
<dbReference type="PROSITE" id="PS50600">
    <property type="entry name" value="ULP_PROTEASE"/>
    <property type="match status" value="1"/>
</dbReference>
<dbReference type="PANTHER" id="PTHR12606">
    <property type="entry name" value="SENTRIN/SUMO-SPECIFIC PROTEASE"/>
    <property type="match status" value="1"/>
</dbReference>
<reference evidence="7" key="1">
    <citation type="submission" date="2021-02" db="EMBL/GenBank/DDBJ databases">
        <authorList>
            <person name="Syme A R."/>
            <person name="Syme A R."/>
            <person name="Moolhuijzen P."/>
        </authorList>
    </citation>
    <scope>NUCLEOTIDE SEQUENCE</scope>
    <source>
        <strain evidence="7">W1-1</strain>
    </source>
</reference>
<dbReference type="InterPro" id="IPR003653">
    <property type="entry name" value="Peptidase_C48_C"/>
</dbReference>
<dbReference type="PANTHER" id="PTHR12606:SF141">
    <property type="entry name" value="GH15225P-RELATED"/>
    <property type="match status" value="1"/>
</dbReference>
<dbReference type="Proteomes" id="UP000472372">
    <property type="component" value="Chromosome 8"/>
</dbReference>
<evidence type="ECO:0000256" key="4">
    <source>
        <dbReference type="ARBA" id="ARBA00022807"/>
    </source>
</evidence>
<dbReference type="AlphaFoldDB" id="A0A6S6WA82"/>
<evidence type="ECO:0000256" key="5">
    <source>
        <dbReference type="SAM" id="MobiDB-lite"/>
    </source>
</evidence>
<feature type="compositionally biased region" description="Polar residues" evidence="5">
    <location>
        <begin position="195"/>
        <end position="205"/>
    </location>
</feature>
<accession>A0A6S6WA82</accession>
<feature type="compositionally biased region" description="Polar residues" evidence="5">
    <location>
        <begin position="338"/>
        <end position="354"/>
    </location>
</feature>
<keyword evidence="4" id="KW-0788">Thiol protease</keyword>
<evidence type="ECO:0000313" key="7">
    <source>
        <dbReference type="EMBL" id="CAE7200242.1"/>
    </source>
</evidence>
<dbReference type="EMBL" id="HG992984">
    <property type="protein sequence ID" value="CAE7200242.1"/>
    <property type="molecule type" value="Genomic_DNA"/>
</dbReference>
<evidence type="ECO:0000256" key="2">
    <source>
        <dbReference type="ARBA" id="ARBA00022670"/>
    </source>
</evidence>
<feature type="region of interest" description="Disordered" evidence="5">
    <location>
        <begin position="463"/>
        <end position="515"/>
    </location>
</feature>
<feature type="compositionally biased region" description="Low complexity" evidence="5">
    <location>
        <begin position="470"/>
        <end position="486"/>
    </location>
</feature>
<dbReference type="InterPro" id="IPR038765">
    <property type="entry name" value="Papain-like_cys_pep_sf"/>
</dbReference>
<feature type="region of interest" description="Disordered" evidence="5">
    <location>
        <begin position="143"/>
        <end position="225"/>
    </location>
</feature>
<dbReference type="Pfam" id="PF02902">
    <property type="entry name" value="Peptidase_C48"/>
    <property type="match status" value="1"/>
</dbReference>
<keyword evidence="3" id="KW-0378">Hydrolase</keyword>
<keyword evidence="2 7" id="KW-0645">Protease</keyword>
<evidence type="ECO:0000313" key="8">
    <source>
        <dbReference type="Proteomes" id="UP000472372"/>
    </source>
</evidence>
<feature type="compositionally biased region" description="Polar residues" evidence="5">
    <location>
        <begin position="243"/>
        <end position="255"/>
    </location>
</feature>
<gene>
    <name evidence="7" type="ORF">PTTW11_08614</name>
</gene>
<dbReference type="GO" id="GO:0016926">
    <property type="term" value="P:protein desumoylation"/>
    <property type="evidence" value="ECO:0007669"/>
    <property type="project" value="TreeGrafter"/>
</dbReference>
<feature type="region of interest" description="Disordered" evidence="5">
    <location>
        <begin position="337"/>
        <end position="394"/>
    </location>
</feature>
<protein>
    <submittedName>
        <fullName evidence="7">Ulp1 protease family protein</fullName>
    </submittedName>
</protein>
<organism evidence="7 8">
    <name type="scientific">Pyrenophora teres f. teres</name>
    <dbReference type="NCBI Taxonomy" id="97479"/>
    <lineage>
        <taxon>Eukaryota</taxon>
        <taxon>Fungi</taxon>
        <taxon>Dikarya</taxon>
        <taxon>Ascomycota</taxon>
        <taxon>Pezizomycotina</taxon>
        <taxon>Dothideomycetes</taxon>
        <taxon>Pleosporomycetidae</taxon>
        <taxon>Pleosporales</taxon>
        <taxon>Pleosporineae</taxon>
        <taxon>Pleosporaceae</taxon>
        <taxon>Pyrenophora</taxon>
    </lineage>
</organism>
<sequence>MSNKRAYSAYLSNEPARVPSSVHGFGVSQLQQVPFHLGHYALDTISQQQRTHQEAPSSISRIRPPGAWPGDFSFSDEEDQVAPARSSTIFTTIGKWAATASIANLCALPARLIGRFFRQETIKAVPVVSSLGGNKRRFIAAGVPDDVATPSPSVRARANQSRRRSLEHNQTHASSEAPQLWRRLFSPQESHDSAHATSQSKSPLATASDCEGLQTPPKSLYGDDEEFDEDVDMSIDFSFEDVLTSTPPRNPQTGSPIHVPWDSPRHLSPAVKNDSMDASQPLFSSNDPQVPTARTMEPVGLKPRFQRFGRRTNIKMSTATPVRRQLVKLQLGAKFNPLSRQPQANAQTDSSANGSAEAEPEPVNTNPTDDMHRDYHISHASTSPSHTNIYPESVVNPSVPDFEYTNDLSFLSDAPTPPLRKGVKWATYAGTKRFYYDERVSEMLDSTLETIGSSPVKGVWDNFPANNQIADDSNASSSGASSATNSPQTKAQRGPDSNGGFHGVPDDTFDASDDSLEESQISFELLEDLQNEIKKKLALAPPPPPPPPPPKPLITPLSPEETAILETAAANTSNGLKSDKWVIDQKLYARDFGTLLPRLFNGSPKAWLNDSIVNEYLSIIVAAKKKKTGFEHKRGGPAPPVHAFSSFWYTTPDTTRWSGRVQLKGKQYLDAHLILYPICDGGHWRLLAVYPKDRSIEYLDSLGLDGQKYINKLIEYLEKELGDLFVPSEWNKDTPQRSRQQMNGSDCGVFTLLNALALLRGDDTSLVLPTDGMDDARRRIAATLLVGRPTTELD</sequence>
<evidence type="ECO:0000256" key="3">
    <source>
        <dbReference type="ARBA" id="ARBA00022801"/>
    </source>
</evidence>
<dbReference type="GO" id="GO:0006508">
    <property type="term" value="P:proteolysis"/>
    <property type="evidence" value="ECO:0007669"/>
    <property type="project" value="UniProtKB-KW"/>
</dbReference>
<comment type="similarity">
    <text evidence="1">Belongs to the peptidase C48 family.</text>
</comment>
<name>A0A6S6WA82_9PLEO</name>
<feature type="region of interest" description="Disordered" evidence="5">
    <location>
        <begin position="242"/>
        <end position="274"/>
    </location>
</feature>
<dbReference type="SUPFAM" id="SSF54001">
    <property type="entry name" value="Cysteine proteinases"/>
    <property type="match status" value="1"/>
</dbReference>
<dbReference type="GO" id="GO:0005634">
    <property type="term" value="C:nucleus"/>
    <property type="evidence" value="ECO:0007669"/>
    <property type="project" value="TreeGrafter"/>
</dbReference>
<dbReference type="GO" id="GO:0016929">
    <property type="term" value="F:deSUMOylase activity"/>
    <property type="evidence" value="ECO:0007669"/>
    <property type="project" value="TreeGrafter"/>
</dbReference>
<feature type="domain" description="Ubiquitin-like protease family profile" evidence="6">
    <location>
        <begin position="585"/>
        <end position="758"/>
    </location>
</feature>
<evidence type="ECO:0000259" key="6">
    <source>
        <dbReference type="PROSITE" id="PS50600"/>
    </source>
</evidence>
<feature type="compositionally biased region" description="Polar residues" evidence="5">
    <location>
        <begin position="379"/>
        <end position="390"/>
    </location>
</feature>
<proteinExistence type="inferred from homology"/>